<dbReference type="EMBL" id="KI682715">
    <property type="protein sequence ID" value="ETL80545.1"/>
    <property type="molecule type" value="Genomic_DNA"/>
</dbReference>
<reference evidence="2" key="1">
    <citation type="submission" date="2013-11" db="EMBL/GenBank/DDBJ databases">
        <title>The Genome Sequence of Phytophthora parasitica CHvinca01.</title>
        <authorList>
            <consortium name="The Broad Institute Genomics Platform"/>
            <person name="Russ C."/>
            <person name="Tyler B."/>
            <person name="Panabieres F."/>
            <person name="Shan W."/>
            <person name="Tripathy S."/>
            <person name="Grunwald N."/>
            <person name="Machado M."/>
            <person name="Johnson C.S."/>
            <person name="Arredondo F."/>
            <person name="Hong C."/>
            <person name="Coffey M."/>
            <person name="Young S.K."/>
            <person name="Zeng Q."/>
            <person name="Gargeya S."/>
            <person name="Fitzgerald M."/>
            <person name="Abouelleil A."/>
            <person name="Alvarado L."/>
            <person name="Chapman S.B."/>
            <person name="Gainer-Dewar J."/>
            <person name="Goldberg J."/>
            <person name="Griggs A."/>
            <person name="Gujja S."/>
            <person name="Hansen M."/>
            <person name="Howarth C."/>
            <person name="Imamovic A."/>
            <person name="Ireland A."/>
            <person name="Larimer J."/>
            <person name="McCowan C."/>
            <person name="Murphy C."/>
            <person name="Pearson M."/>
            <person name="Poon T.W."/>
            <person name="Priest M."/>
            <person name="Roberts A."/>
            <person name="Saif S."/>
            <person name="Shea T."/>
            <person name="Sykes S."/>
            <person name="Wortman J."/>
            <person name="Nusbaum C."/>
            <person name="Birren B."/>
        </authorList>
    </citation>
    <scope>NUCLEOTIDE SEQUENCE [LARGE SCALE GENOMIC DNA]</scope>
    <source>
        <strain evidence="2">CHvinca01</strain>
    </source>
</reference>
<feature type="region of interest" description="Disordered" evidence="1">
    <location>
        <begin position="30"/>
        <end position="60"/>
    </location>
</feature>
<dbReference type="AlphaFoldDB" id="W2K813"/>
<dbReference type="VEuPathDB" id="FungiDB:PPTG_10004"/>
<sequence>MSTPSRERLAVLPEAEGAVGRLVLQARDGVNPSPTEAWRSLGKAPTRKSLRSGSFVGEPSGPVLAPSPGLQRAINYFQGHLVLPVSDGFSFVLSQAETENAVGSQTVGLSTAPIWIYGSTPQVTNGMAPLINSATPRVRTAIPSYGGCTIGSQMNPTNPGFNPFFVNSD</sequence>
<protein>
    <submittedName>
        <fullName evidence="2">Uncharacterized protein</fullName>
    </submittedName>
</protein>
<organism evidence="2">
    <name type="scientific">Phytophthora nicotianae</name>
    <name type="common">Potato buckeye rot agent</name>
    <name type="synonym">Phytophthora parasitica</name>
    <dbReference type="NCBI Taxonomy" id="4792"/>
    <lineage>
        <taxon>Eukaryota</taxon>
        <taxon>Sar</taxon>
        <taxon>Stramenopiles</taxon>
        <taxon>Oomycota</taxon>
        <taxon>Peronosporomycetes</taxon>
        <taxon>Peronosporales</taxon>
        <taxon>Peronosporaceae</taxon>
        <taxon>Phytophthora</taxon>
    </lineage>
</organism>
<proteinExistence type="predicted"/>
<dbReference type="Proteomes" id="UP000054423">
    <property type="component" value="Unassembled WGS sequence"/>
</dbReference>
<gene>
    <name evidence="2" type="ORF">L917_18964</name>
</gene>
<accession>W2K813</accession>
<name>W2K813_PHYNI</name>
<evidence type="ECO:0000256" key="1">
    <source>
        <dbReference type="SAM" id="MobiDB-lite"/>
    </source>
</evidence>
<evidence type="ECO:0000313" key="2">
    <source>
        <dbReference type="EMBL" id="ETL80545.1"/>
    </source>
</evidence>